<gene>
    <name evidence="2" type="ORF">RCO7_14008</name>
</gene>
<dbReference type="InParanoid" id="A0A1E1JYT1"/>
<dbReference type="Proteomes" id="UP000178129">
    <property type="component" value="Unassembled WGS sequence"/>
</dbReference>
<organism evidence="2 3">
    <name type="scientific">Rhynchosporium graminicola</name>
    <dbReference type="NCBI Taxonomy" id="2792576"/>
    <lineage>
        <taxon>Eukaryota</taxon>
        <taxon>Fungi</taxon>
        <taxon>Dikarya</taxon>
        <taxon>Ascomycota</taxon>
        <taxon>Pezizomycotina</taxon>
        <taxon>Leotiomycetes</taxon>
        <taxon>Helotiales</taxon>
        <taxon>Ploettnerulaceae</taxon>
        <taxon>Rhynchosporium</taxon>
    </lineage>
</organism>
<evidence type="ECO:0000256" key="1">
    <source>
        <dbReference type="SAM" id="MobiDB-lite"/>
    </source>
</evidence>
<dbReference type="AlphaFoldDB" id="A0A1E1JYT1"/>
<evidence type="ECO:0000313" key="2">
    <source>
        <dbReference type="EMBL" id="CZS89434.1"/>
    </source>
</evidence>
<dbReference type="EMBL" id="FJUW01000003">
    <property type="protein sequence ID" value="CZS89434.1"/>
    <property type="molecule type" value="Genomic_DNA"/>
</dbReference>
<proteinExistence type="predicted"/>
<comment type="caution">
    <text evidence="2">The sequence shown here is derived from an EMBL/GenBank/DDBJ whole genome shotgun (WGS) entry which is preliminary data.</text>
</comment>
<reference evidence="3" key="1">
    <citation type="submission" date="2016-03" db="EMBL/GenBank/DDBJ databases">
        <authorList>
            <person name="Ploux O."/>
        </authorList>
    </citation>
    <scope>NUCLEOTIDE SEQUENCE [LARGE SCALE GENOMIC DNA]</scope>
    <source>
        <strain evidence="3">UK7</strain>
    </source>
</reference>
<protein>
    <submittedName>
        <fullName evidence="2">Uncharacterized protein</fullName>
    </submittedName>
</protein>
<feature type="region of interest" description="Disordered" evidence="1">
    <location>
        <begin position="103"/>
        <end position="142"/>
    </location>
</feature>
<accession>A0A1E1JYT1</accession>
<name>A0A1E1JYT1_9HELO</name>
<evidence type="ECO:0000313" key="3">
    <source>
        <dbReference type="Proteomes" id="UP000178129"/>
    </source>
</evidence>
<keyword evidence="3" id="KW-1185">Reference proteome</keyword>
<sequence>MSWSSRTRKQSDSLNNEFIVVWAQKHRPRGVGSDSQEFHVEYGDVMKGSEDTFILLTRFLGSVTGYTVCWVGLEGFIIQIKPAQSSPIHIHINININIHDPLSSTKKDLTPHPQPPSKILHQPSPPLAKSWVSHPTPKSQSKRHHAIIAEETTPTDSVPHIYGLGFRRRGFVALVRDLWGFVFAGFMGDGEIGELRRGEWEGERRAGCRGRLSMTWEILLHIANIPSYANPLGYEHFLMIPRISEDQNGGRVASYVP</sequence>